<dbReference type="EMBL" id="JAVAMP010000002">
    <property type="protein sequence ID" value="MDP5274022.1"/>
    <property type="molecule type" value="Genomic_DNA"/>
</dbReference>
<gene>
    <name evidence="2" type="ORF">Q5Y73_07890</name>
</gene>
<evidence type="ECO:0000313" key="2">
    <source>
        <dbReference type="EMBL" id="MDP5274022.1"/>
    </source>
</evidence>
<feature type="transmembrane region" description="Helical" evidence="1">
    <location>
        <begin position="79"/>
        <end position="102"/>
    </location>
</feature>
<protein>
    <submittedName>
        <fullName evidence="2">Uncharacterized protein</fullName>
    </submittedName>
</protein>
<feature type="transmembrane region" description="Helical" evidence="1">
    <location>
        <begin position="37"/>
        <end position="57"/>
    </location>
</feature>
<reference evidence="2 3" key="1">
    <citation type="submission" date="2023-08" db="EMBL/GenBank/DDBJ databases">
        <authorList>
            <person name="Park J.-S."/>
        </authorList>
    </citation>
    <scope>NUCLEOTIDE SEQUENCE [LARGE SCALE GENOMIC DNA]</scope>
    <source>
        <strain evidence="2 3">2205SS18-9</strain>
    </source>
</reference>
<evidence type="ECO:0000256" key="1">
    <source>
        <dbReference type="SAM" id="Phobius"/>
    </source>
</evidence>
<dbReference type="Proteomes" id="UP001231941">
    <property type="component" value="Unassembled WGS sequence"/>
</dbReference>
<comment type="caution">
    <text evidence="2">The sequence shown here is derived from an EMBL/GenBank/DDBJ whole genome shotgun (WGS) entry which is preliminary data.</text>
</comment>
<dbReference type="RefSeq" id="WP_305991313.1">
    <property type="nucleotide sequence ID" value="NZ_JAVAMP010000002.1"/>
</dbReference>
<proteinExistence type="predicted"/>
<keyword evidence="3" id="KW-1185">Reference proteome</keyword>
<keyword evidence="1" id="KW-0472">Membrane</keyword>
<organism evidence="2 3">
    <name type="scientific">Chengkuizengella axinellae</name>
    <dbReference type="NCBI Taxonomy" id="3064388"/>
    <lineage>
        <taxon>Bacteria</taxon>
        <taxon>Bacillati</taxon>
        <taxon>Bacillota</taxon>
        <taxon>Bacilli</taxon>
        <taxon>Bacillales</taxon>
        <taxon>Paenibacillaceae</taxon>
        <taxon>Chengkuizengella</taxon>
    </lineage>
</organism>
<feature type="transmembrane region" description="Helical" evidence="1">
    <location>
        <begin position="6"/>
        <end position="25"/>
    </location>
</feature>
<accession>A0ABT9IY22</accession>
<keyword evidence="1" id="KW-0812">Transmembrane</keyword>
<keyword evidence="1" id="KW-1133">Transmembrane helix</keyword>
<sequence>MFYENIPLWLLVTHYSFLFFTYLIATSNFSRKKVKYFSLLTLISTFTLPLAIIFQALNRGPGLNEYEYIVIMLKSGSKLSMYIVLCHLLILVFWVVFISVFIREKK</sequence>
<name>A0ABT9IY22_9BACL</name>
<evidence type="ECO:0000313" key="3">
    <source>
        <dbReference type="Proteomes" id="UP001231941"/>
    </source>
</evidence>